<comment type="subcellular location">
    <subcellularLocation>
        <location evidence="1">Nucleus</location>
    </subcellularLocation>
</comment>
<reference evidence="5 6" key="1">
    <citation type="journal article" date="2015" name="Sci. Rep.">
        <title>Genome of the facultative scuticociliatosis pathogen Pseudocohnilembus persalinus provides insight into its virulence through horizontal gene transfer.</title>
        <authorList>
            <person name="Xiong J."/>
            <person name="Wang G."/>
            <person name="Cheng J."/>
            <person name="Tian M."/>
            <person name="Pan X."/>
            <person name="Warren A."/>
            <person name="Jiang C."/>
            <person name="Yuan D."/>
            <person name="Miao W."/>
        </authorList>
    </citation>
    <scope>NUCLEOTIDE SEQUENCE [LARGE SCALE GENOMIC DNA]</scope>
    <source>
        <strain evidence="5">36N120E</strain>
    </source>
</reference>
<dbReference type="PANTHER" id="PTHR11246">
    <property type="entry name" value="PRE-MRNA SPLICING FACTOR"/>
    <property type="match status" value="1"/>
</dbReference>
<dbReference type="InterPro" id="IPR003107">
    <property type="entry name" value="HAT"/>
</dbReference>
<evidence type="ECO:0000313" key="5">
    <source>
        <dbReference type="EMBL" id="KRX04348.1"/>
    </source>
</evidence>
<dbReference type="SUPFAM" id="SSF48452">
    <property type="entry name" value="TPR-like"/>
    <property type="match status" value="1"/>
</dbReference>
<dbReference type="Proteomes" id="UP000054937">
    <property type="component" value="Unassembled WGS sequence"/>
</dbReference>
<dbReference type="InterPro" id="IPR045075">
    <property type="entry name" value="Syf1-like"/>
</dbReference>
<dbReference type="GO" id="GO:0000244">
    <property type="term" value="P:spliceosomal tri-snRNP complex assembly"/>
    <property type="evidence" value="ECO:0007669"/>
    <property type="project" value="TreeGrafter"/>
</dbReference>
<dbReference type="PANTHER" id="PTHR11246:SF1">
    <property type="entry name" value="PRE-MRNA-PROCESSING FACTOR 6"/>
    <property type="match status" value="1"/>
</dbReference>
<dbReference type="GO" id="GO:0071013">
    <property type="term" value="C:catalytic step 2 spliceosome"/>
    <property type="evidence" value="ECO:0007669"/>
    <property type="project" value="TreeGrafter"/>
</dbReference>
<dbReference type="AlphaFoldDB" id="A0A0V0QQ73"/>
<protein>
    <recommendedName>
        <fullName evidence="4">Suppressor of forked domain-containing protein</fullName>
    </recommendedName>
</protein>
<feature type="domain" description="Suppressor of forked" evidence="4">
    <location>
        <begin position="7"/>
        <end position="147"/>
    </location>
</feature>
<dbReference type="Pfam" id="PF05843">
    <property type="entry name" value="Suf"/>
    <property type="match status" value="1"/>
</dbReference>
<dbReference type="InParanoid" id="A0A0V0QQ73"/>
<evidence type="ECO:0000259" key="4">
    <source>
        <dbReference type="Pfam" id="PF05843"/>
    </source>
</evidence>
<comment type="caution">
    <text evidence="5">The sequence shown here is derived from an EMBL/GenBank/DDBJ whole genome shotgun (WGS) entry which is preliminary data.</text>
</comment>
<dbReference type="Gene3D" id="1.25.40.10">
    <property type="entry name" value="Tetratricopeptide repeat domain"/>
    <property type="match status" value="2"/>
</dbReference>
<sequence>MWLALAKLETYQKAREVLNRARNILPMEASFWIAAAKLEESVGKDQQLIDKVILKGIKVLQQNKAQLIQAALDFEIGLDKEGQDNELIEIINKSVELHPQDEELWIECIKSLWNKKEEVKKLIERAIEAMPQNENILLYASKKEREEGNIEKAREYLLQ</sequence>
<dbReference type="SMART" id="SM00386">
    <property type="entry name" value="HAT"/>
    <property type="match status" value="2"/>
</dbReference>
<dbReference type="GO" id="GO:0046540">
    <property type="term" value="C:U4/U6 x U5 tri-snRNP complex"/>
    <property type="evidence" value="ECO:0007669"/>
    <property type="project" value="TreeGrafter"/>
</dbReference>
<gene>
    <name evidence="5" type="ORF">PPERSA_03588</name>
</gene>
<organism evidence="5 6">
    <name type="scientific">Pseudocohnilembus persalinus</name>
    <name type="common">Ciliate</name>
    <dbReference type="NCBI Taxonomy" id="266149"/>
    <lineage>
        <taxon>Eukaryota</taxon>
        <taxon>Sar</taxon>
        <taxon>Alveolata</taxon>
        <taxon>Ciliophora</taxon>
        <taxon>Intramacronucleata</taxon>
        <taxon>Oligohymenophorea</taxon>
        <taxon>Scuticociliatia</taxon>
        <taxon>Philasterida</taxon>
        <taxon>Pseudocohnilembidae</taxon>
        <taxon>Pseudocohnilembus</taxon>
    </lineage>
</organism>
<accession>A0A0V0QQ73</accession>
<proteinExistence type="predicted"/>
<dbReference type="EMBL" id="LDAU01000119">
    <property type="protein sequence ID" value="KRX04348.1"/>
    <property type="molecule type" value="Genomic_DNA"/>
</dbReference>
<keyword evidence="3" id="KW-0539">Nucleus</keyword>
<keyword evidence="6" id="KW-1185">Reference proteome</keyword>
<name>A0A0V0QQ73_PSEPJ</name>
<evidence type="ECO:0000313" key="6">
    <source>
        <dbReference type="Proteomes" id="UP000054937"/>
    </source>
</evidence>
<dbReference type="InterPro" id="IPR008847">
    <property type="entry name" value="Suf"/>
</dbReference>
<evidence type="ECO:0000256" key="3">
    <source>
        <dbReference type="ARBA" id="ARBA00023242"/>
    </source>
</evidence>
<keyword evidence="2" id="KW-0677">Repeat</keyword>
<evidence type="ECO:0000256" key="1">
    <source>
        <dbReference type="ARBA" id="ARBA00004123"/>
    </source>
</evidence>
<dbReference type="OrthoDB" id="440128at2759"/>
<dbReference type="InterPro" id="IPR011990">
    <property type="entry name" value="TPR-like_helical_dom_sf"/>
</dbReference>
<evidence type="ECO:0000256" key="2">
    <source>
        <dbReference type="ARBA" id="ARBA00022737"/>
    </source>
</evidence>